<dbReference type="RefSeq" id="WP_283767209.1">
    <property type="nucleotide sequence ID" value="NZ_JAQOSO010000073.1"/>
</dbReference>
<name>A0ABT7B9E3_9CYAN</name>
<dbReference type="EMBL" id="JAQOSO010000073">
    <property type="protein sequence ID" value="MDJ1174893.1"/>
    <property type="molecule type" value="Genomic_DNA"/>
</dbReference>
<sequence>MEKLKVEITLSPLEGLWLERAAEKNGYMIEEAAKLYCVYQLKQELIERGLADLFAFINKFEAREFDISSARMDELRSGDRPTDEEMEILVSYCILDPFILFQLRDRPHRERVRHTNNKRRENLKS</sequence>
<accession>A0ABT7B9E3</accession>
<dbReference type="Proteomes" id="UP001235849">
    <property type="component" value="Unassembled WGS sequence"/>
</dbReference>
<organism evidence="1 2">
    <name type="scientific">Roseofilum capinflatum BLCC-M114</name>
    <dbReference type="NCBI Taxonomy" id="3022440"/>
    <lineage>
        <taxon>Bacteria</taxon>
        <taxon>Bacillati</taxon>
        <taxon>Cyanobacteriota</taxon>
        <taxon>Cyanophyceae</taxon>
        <taxon>Desertifilales</taxon>
        <taxon>Desertifilaceae</taxon>
        <taxon>Roseofilum</taxon>
        <taxon>Roseofilum capinflatum</taxon>
    </lineage>
</organism>
<proteinExistence type="predicted"/>
<reference evidence="1 2" key="1">
    <citation type="submission" date="2023-01" db="EMBL/GenBank/DDBJ databases">
        <title>Novel diversity within Roseofilum (Cyanobacteria; Desertifilaceae) from marine benthic mats with descriptions of four novel species.</title>
        <authorList>
            <person name="Wang Y."/>
            <person name="Berthold D.E."/>
            <person name="Hu J."/>
            <person name="Lefler F.W."/>
            <person name="Laughinghouse H.D. IV."/>
        </authorList>
    </citation>
    <scope>NUCLEOTIDE SEQUENCE [LARGE SCALE GENOMIC DNA]</scope>
    <source>
        <strain evidence="1 2">BLCC-M114</strain>
    </source>
</reference>
<protein>
    <submittedName>
        <fullName evidence="1">Uncharacterized protein</fullName>
    </submittedName>
</protein>
<evidence type="ECO:0000313" key="1">
    <source>
        <dbReference type="EMBL" id="MDJ1174893.1"/>
    </source>
</evidence>
<gene>
    <name evidence="1" type="ORF">PMG25_12380</name>
</gene>
<evidence type="ECO:0000313" key="2">
    <source>
        <dbReference type="Proteomes" id="UP001235849"/>
    </source>
</evidence>
<comment type="caution">
    <text evidence="1">The sequence shown here is derived from an EMBL/GenBank/DDBJ whole genome shotgun (WGS) entry which is preliminary data.</text>
</comment>
<keyword evidence="2" id="KW-1185">Reference proteome</keyword>